<feature type="domain" description="N-acetyltransferase" evidence="1">
    <location>
        <begin position="129"/>
        <end position="274"/>
    </location>
</feature>
<reference evidence="2 3" key="1">
    <citation type="submission" date="2017-02" db="EMBL/GenBank/DDBJ databases">
        <title>The new phylogeny of genus Mycobacterium.</title>
        <authorList>
            <person name="Tortoli E."/>
            <person name="Trovato A."/>
            <person name="Cirillo D.M."/>
        </authorList>
    </citation>
    <scope>NUCLEOTIDE SEQUENCE [LARGE SCALE GENOMIC DNA]</scope>
    <source>
        <strain evidence="2 3">DSM 44338</strain>
    </source>
</reference>
<dbReference type="Gene3D" id="3.40.630.30">
    <property type="match status" value="1"/>
</dbReference>
<organism evidence="2 3">
    <name type="scientific">Mycolicibacterium tusciae</name>
    <dbReference type="NCBI Taxonomy" id="75922"/>
    <lineage>
        <taxon>Bacteria</taxon>
        <taxon>Bacillati</taxon>
        <taxon>Actinomycetota</taxon>
        <taxon>Actinomycetes</taxon>
        <taxon>Mycobacteriales</taxon>
        <taxon>Mycobacteriaceae</taxon>
        <taxon>Mycolicibacterium</taxon>
    </lineage>
</organism>
<evidence type="ECO:0000313" key="2">
    <source>
        <dbReference type="EMBL" id="ORB66949.1"/>
    </source>
</evidence>
<accession>A0A1X0JVI5</accession>
<dbReference type="OrthoDB" id="2350893at2"/>
<gene>
    <name evidence="2" type="ORF">BST47_07745</name>
</gene>
<dbReference type="SUPFAM" id="SSF55729">
    <property type="entry name" value="Acyl-CoA N-acyltransferases (Nat)"/>
    <property type="match status" value="1"/>
</dbReference>
<dbReference type="InterPro" id="IPR016181">
    <property type="entry name" value="Acyl_CoA_acyltransferase"/>
</dbReference>
<protein>
    <submittedName>
        <fullName evidence="2">GNAT family N-acetyltransferase</fullName>
    </submittedName>
</protein>
<evidence type="ECO:0000313" key="3">
    <source>
        <dbReference type="Proteomes" id="UP000192411"/>
    </source>
</evidence>
<dbReference type="PROSITE" id="PS51186">
    <property type="entry name" value="GNAT"/>
    <property type="match status" value="1"/>
</dbReference>
<dbReference type="EMBL" id="MVIM01000003">
    <property type="protein sequence ID" value="ORB66949.1"/>
    <property type="molecule type" value="Genomic_DNA"/>
</dbReference>
<keyword evidence="2" id="KW-0808">Transferase</keyword>
<keyword evidence="3" id="KW-1185">Reference proteome</keyword>
<proteinExistence type="predicted"/>
<comment type="caution">
    <text evidence="2">The sequence shown here is derived from an EMBL/GenBank/DDBJ whole genome shotgun (WGS) entry which is preliminary data.</text>
</comment>
<sequence length="278" mass="28641">MFCSTALAERIESAEAGLIAAGADAARRRGGEGFEIAMAGGAACFAGENSPFNKVVGLGFGGMPSDADLQEIETAFGSRGCPTQVELAHLADPEIAAALTARGYQLVSFENVLGRPLADGLERVTPPGVDVRPSADEDFETWLDTVVEGFANPDTQGVASHEEFPRDVLADATRDMVAAGATRYVATADGVVAGAASVRFADGIAQLTGAATAPAHRRRGVQTALLAARLVDAAAAGCDIAVVTTAPGSKSQENVQRRGFDLLYTRAILVKPVPEPTA</sequence>
<dbReference type="STRING" id="75922.BST47_07745"/>
<name>A0A1X0JVI5_9MYCO</name>
<dbReference type="RefSeq" id="WP_083124906.1">
    <property type="nucleotide sequence ID" value="NZ_MVIM01000003.1"/>
</dbReference>
<dbReference type="GO" id="GO:0016747">
    <property type="term" value="F:acyltransferase activity, transferring groups other than amino-acyl groups"/>
    <property type="evidence" value="ECO:0007669"/>
    <property type="project" value="InterPro"/>
</dbReference>
<dbReference type="InterPro" id="IPR000182">
    <property type="entry name" value="GNAT_dom"/>
</dbReference>
<dbReference type="Pfam" id="PF00583">
    <property type="entry name" value="Acetyltransf_1"/>
    <property type="match status" value="1"/>
</dbReference>
<evidence type="ECO:0000259" key="1">
    <source>
        <dbReference type="PROSITE" id="PS51186"/>
    </source>
</evidence>
<dbReference type="AlphaFoldDB" id="A0A1X0JVI5"/>
<dbReference type="Proteomes" id="UP000192411">
    <property type="component" value="Unassembled WGS sequence"/>
</dbReference>